<gene>
    <name evidence="1" type="ORF">CLV78_11141</name>
</gene>
<dbReference type="SUPFAM" id="SSF53335">
    <property type="entry name" value="S-adenosyl-L-methionine-dependent methyltransferases"/>
    <property type="match status" value="1"/>
</dbReference>
<evidence type="ECO:0000313" key="1">
    <source>
        <dbReference type="EMBL" id="PRY20887.1"/>
    </source>
</evidence>
<keyword evidence="2" id="KW-1185">Reference proteome</keyword>
<organism evidence="1 2">
    <name type="scientific">Aliiruegeria haliotis</name>
    <dbReference type="NCBI Taxonomy" id="1280846"/>
    <lineage>
        <taxon>Bacteria</taxon>
        <taxon>Pseudomonadati</taxon>
        <taxon>Pseudomonadota</taxon>
        <taxon>Alphaproteobacteria</taxon>
        <taxon>Rhodobacterales</taxon>
        <taxon>Roseobacteraceae</taxon>
        <taxon>Aliiruegeria</taxon>
    </lineage>
</organism>
<protein>
    <recommendedName>
        <fullName evidence="3">Methyltransferase family protein</fullName>
    </recommendedName>
</protein>
<comment type="caution">
    <text evidence="1">The sequence shown here is derived from an EMBL/GenBank/DDBJ whole genome shotgun (WGS) entry which is preliminary data.</text>
</comment>
<accession>A0A2T0RID2</accession>
<sequence>MVWQGVLCYAAAMEQRFDTKTEAIRHAPWRRLMDRSLGRARSVPTMLSLEEQKLYHWLTAFWADGAGAIVDLGCFAGGSTARLAEGHRIAGLVSAIHAYDRFTADEDVKQSILYKQGLSPFEGNDILPLARDLLAPWGDAIHFHRGEIDQMSWEGGPIEILVMDASKAAETMDRMAEAFFPYLVPGRSLIVQQDFLHWSQPWVPVQMERMPVHFTPLAYAPRDTVVFLCTEAPDREALATARTAHLSDSELVAHLEVAARSFSDWGLEQRLRDMIDGLRANPGKRRAYQFRKP</sequence>
<dbReference type="Proteomes" id="UP000239480">
    <property type="component" value="Unassembled WGS sequence"/>
</dbReference>
<dbReference type="EMBL" id="PVTD01000011">
    <property type="protein sequence ID" value="PRY20887.1"/>
    <property type="molecule type" value="Genomic_DNA"/>
</dbReference>
<evidence type="ECO:0000313" key="2">
    <source>
        <dbReference type="Proteomes" id="UP000239480"/>
    </source>
</evidence>
<dbReference type="Gene3D" id="3.40.50.150">
    <property type="entry name" value="Vaccinia Virus protein VP39"/>
    <property type="match status" value="1"/>
</dbReference>
<dbReference type="AlphaFoldDB" id="A0A2T0RID2"/>
<evidence type="ECO:0008006" key="3">
    <source>
        <dbReference type="Google" id="ProtNLM"/>
    </source>
</evidence>
<dbReference type="InterPro" id="IPR029063">
    <property type="entry name" value="SAM-dependent_MTases_sf"/>
</dbReference>
<reference evidence="1 2" key="1">
    <citation type="submission" date="2018-03" db="EMBL/GenBank/DDBJ databases">
        <title>Genomic Encyclopedia of Archaeal and Bacterial Type Strains, Phase II (KMG-II): from individual species to whole genera.</title>
        <authorList>
            <person name="Goeker M."/>
        </authorList>
    </citation>
    <scope>NUCLEOTIDE SEQUENCE [LARGE SCALE GENOMIC DNA]</scope>
    <source>
        <strain evidence="1 2">DSM 29328</strain>
    </source>
</reference>
<proteinExistence type="predicted"/>
<name>A0A2T0RID2_9RHOB</name>